<dbReference type="GO" id="GO:0016301">
    <property type="term" value="F:kinase activity"/>
    <property type="evidence" value="ECO:0007669"/>
    <property type="project" value="UniProtKB-KW"/>
</dbReference>
<dbReference type="InterPro" id="IPR017437">
    <property type="entry name" value="ATP-NAD_kinase_PpnK-typ_C"/>
</dbReference>
<proteinExistence type="predicted"/>
<reference evidence="1 2" key="1">
    <citation type="journal article" date="2019" name="Int. J. Syst. Evol. Microbiol.">
        <title>The Global Catalogue of Microorganisms (GCM) 10K type strain sequencing project: providing services to taxonomists for standard genome sequencing and annotation.</title>
        <authorList>
            <consortium name="The Broad Institute Genomics Platform"/>
            <consortium name="The Broad Institute Genome Sequencing Center for Infectious Disease"/>
            <person name="Wu L."/>
            <person name="Ma J."/>
        </authorList>
    </citation>
    <scope>NUCLEOTIDE SEQUENCE [LARGE SCALE GENOMIC DNA]</scope>
    <source>
        <strain evidence="1 2">JCM 14718</strain>
    </source>
</reference>
<protein>
    <submittedName>
        <fullName evidence="1">NAD(+)/NADH kinase</fullName>
    </submittedName>
</protein>
<dbReference type="PANTHER" id="PTHR13158:SF5">
    <property type="entry name" value="NAD KINASE 2, MITOCHONDRIAL"/>
    <property type="match status" value="1"/>
</dbReference>
<evidence type="ECO:0000313" key="2">
    <source>
        <dbReference type="Proteomes" id="UP001500618"/>
    </source>
</evidence>
<dbReference type="RefSeq" id="WP_344311569.1">
    <property type="nucleotide sequence ID" value="NZ_BAAANY010000013.1"/>
</dbReference>
<keyword evidence="1" id="KW-0808">Transferase</keyword>
<evidence type="ECO:0000313" key="1">
    <source>
        <dbReference type="EMBL" id="GAA1685041.1"/>
    </source>
</evidence>
<name>A0ABN2HBH5_9ACTN</name>
<sequence length="297" mass="31675">MSLAPRVVLVHRRTEFDDVLARHGTRGQAAFFLSTRGRDLAAVQERHSQQQRAIAAVSAAIPADWRRGSVERADLPRFLFAPEDIVVIVGQDGLVANAAKYLDGQPVIGINADRARNPGVLVQHCPEAAGKLLDLAAAGKLASHVEARTMVTAVADDTQRLIALNEIYIGQSSHQTARYTVRTSDGAQRQASSGILVGTGTGATGWCRSAWLERHSQLALPGPLAPALSWFVREAWPSPSTGVDLVEGVLAGTALEVTVESDELVVFGDGLETDALHLSWGQTVSVQVASQTLRLVA</sequence>
<dbReference type="SUPFAM" id="SSF111331">
    <property type="entry name" value="NAD kinase/diacylglycerol kinase-like"/>
    <property type="match status" value="1"/>
</dbReference>
<organism evidence="1 2">
    <name type="scientific">Fodinicola feengrottensis</name>
    <dbReference type="NCBI Taxonomy" id="435914"/>
    <lineage>
        <taxon>Bacteria</taxon>
        <taxon>Bacillati</taxon>
        <taxon>Actinomycetota</taxon>
        <taxon>Actinomycetes</taxon>
        <taxon>Mycobacteriales</taxon>
        <taxon>Fodinicola</taxon>
    </lineage>
</organism>
<keyword evidence="2" id="KW-1185">Reference proteome</keyword>
<accession>A0ABN2HBH5</accession>
<gene>
    <name evidence="1" type="ORF">GCM10009765_37970</name>
</gene>
<keyword evidence="1" id="KW-0418">Kinase</keyword>
<comment type="caution">
    <text evidence="1">The sequence shown here is derived from an EMBL/GenBank/DDBJ whole genome shotgun (WGS) entry which is preliminary data.</text>
</comment>
<dbReference type="Gene3D" id="2.60.200.30">
    <property type="entry name" value="Probable inorganic polyphosphate/atp-NAD kinase, domain 2"/>
    <property type="match status" value="1"/>
</dbReference>
<dbReference type="InterPro" id="IPR016064">
    <property type="entry name" value="NAD/diacylglycerol_kinase_sf"/>
</dbReference>
<dbReference type="Proteomes" id="UP001500618">
    <property type="component" value="Unassembled WGS sequence"/>
</dbReference>
<dbReference type="EMBL" id="BAAANY010000013">
    <property type="protein sequence ID" value="GAA1685041.1"/>
    <property type="molecule type" value="Genomic_DNA"/>
</dbReference>
<dbReference type="PANTHER" id="PTHR13158">
    <property type="match status" value="1"/>
</dbReference>